<organism evidence="3 4">
    <name type="scientific">Mycobacterium hippophais</name>
    <dbReference type="NCBI Taxonomy" id="3016340"/>
    <lineage>
        <taxon>Bacteria</taxon>
        <taxon>Bacillati</taxon>
        <taxon>Actinomycetota</taxon>
        <taxon>Actinomycetes</taxon>
        <taxon>Mycobacteriales</taxon>
        <taxon>Mycobacteriaceae</taxon>
        <taxon>Mycobacterium</taxon>
    </lineage>
</organism>
<dbReference type="Proteomes" id="UP001142153">
    <property type="component" value="Unassembled WGS sequence"/>
</dbReference>
<dbReference type="Pfam" id="PF11209">
    <property type="entry name" value="LmeA"/>
    <property type="match status" value="1"/>
</dbReference>
<keyword evidence="2" id="KW-0812">Transmembrane</keyword>
<feature type="region of interest" description="Disordered" evidence="1">
    <location>
        <begin position="1"/>
        <end position="49"/>
    </location>
</feature>
<feature type="transmembrane region" description="Helical" evidence="2">
    <location>
        <begin position="62"/>
        <end position="86"/>
    </location>
</feature>
<proteinExistence type="predicted"/>
<gene>
    <name evidence="3" type="ORF">O6P37_26320</name>
</gene>
<feature type="compositionally biased region" description="Pro residues" evidence="1">
    <location>
        <begin position="10"/>
        <end position="42"/>
    </location>
</feature>
<dbReference type="RefSeq" id="WP_269896847.1">
    <property type="nucleotide sequence ID" value="NZ_JAPZPY010000017.1"/>
</dbReference>
<keyword evidence="2" id="KW-1133">Transmembrane helix</keyword>
<dbReference type="EMBL" id="JAPZPY010000017">
    <property type="protein sequence ID" value="MCZ8382389.1"/>
    <property type="molecule type" value="Genomic_DNA"/>
</dbReference>
<name>A0ABT4Q148_9MYCO</name>
<dbReference type="SUPFAM" id="SSF101447">
    <property type="entry name" value="Formin homology 2 domain (FH2 domain)"/>
    <property type="match status" value="1"/>
</dbReference>
<evidence type="ECO:0000256" key="2">
    <source>
        <dbReference type="SAM" id="Phobius"/>
    </source>
</evidence>
<keyword evidence="4" id="KW-1185">Reference proteome</keyword>
<keyword evidence="2" id="KW-0472">Membrane</keyword>
<protein>
    <submittedName>
        <fullName evidence="3">DUF2993 domain-containing protein</fullName>
    </submittedName>
</protein>
<evidence type="ECO:0000256" key="1">
    <source>
        <dbReference type="SAM" id="MobiDB-lite"/>
    </source>
</evidence>
<comment type="caution">
    <text evidence="3">The sequence shown here is derived from an EMBL/GenBank/DDBJ whole genome shotgun (WGS) entry which is preliminary data.</text>
</comment>
<reference evidence="3" key="1">
    <citation type="submission" date="2022-12" db="EMBL/GenBank/DDBJ databases">
        <authorList>
            <person name="Deng Y."/>
            <person name="Zhang Y.-Q."/>
        </authorList>
    </citation>
    <scope>NUCLEOTIDE SEQUENCE</scope>
    <source>
        <strain evidence="3">CPCC 205372</strain>
    </source>
</reference>
<dbReference type="InterPro" id="IPR021373">
    <property type="entry name" value="DUF2993"/>
</dbReference>
<evidence type="ECO:0000313" key="3">
    <source>
        <dbReference type="EMBL" id="MCZ8382389.1"/>
    </source>
</evidence>
<evidence type="ECO:0000313" key="4">
    <source>
        <dbReference type="Proteomes" id="UP001142153"/>
    </source>
</evidence>
<sequence length="298" mass="31298">MTDDWARPANQPPVPPPPPPPNMPPPPPPGGQGYPPQGPPPSGDAERTSFGDKIKGLFRDPLSIVLVVVIVVALVAAGLLGGELYARNRADDVVSRVVSCIVQDEAKASFDPLPPFLLQHMTGHYTNINIETAGNQIREAKGMKVAIDIRDVRLEDTATSGGSVGSLTANITWAADGIKQTVQDAIPLFGSFLTGVTTNPQGGTIELEGALGTITAKPEVVDGGIALQVTNLTGLGFTLPRETVQPALDAFTGELTKNYPMDITARSVEVTDTGVTAVFATQNAQMPKGQQDPCFSEL</sequence>
<accession>A0ABT4Q148</accession>